<organism evidence="1 2">
    <name type="scientific">Rhabditophanes sp. KR3021</name>
    <dbReference type="NCBI Taxonomy" id="114890"/>
    <lineage>
        <taxon>Eukaryota</taxon>
        <taxon>Metazoa</taxon>
        <taxon>Ecdysozoa</taxon>
        <taxon>Nematoda</taxon>
        <taxon>Chromadorea</taxon>
        <taxon>Rhabditida</taxon>
        <taxon>Tylenchina</taxon>
        <taxon>Panagrolaimomorpha</taxon>
        <taxon>Strongyloidoidea</taxon>
        <taxon>Alloionematidae</taxon>
        <taxon>Rhabditophanes</taxon>
    </lineage>
</organism>
<sequence length="227" mass="24714">MTNVATAPSQNQRSSVTRTKEIKNGATLTSSIPKNYAAAKFDMTSNQPDPALVSNTSSVVDEVFESKNIEAAHHETKPGPSGLMKIKVSPGNENHVAPSSSHIIVNEVGAIPKSSVIANEFNSPYSGHIIPAQVEKEVPFSLSVVQEQYFDTEVVTNTIYTDDHNTTDIITNTNTMIIKPPEADTLSDKNKILSFSIESPKSSFNRPRISVLKNVSAISLDDFWKNP</sequence>
<dbReference type="WBParaSite" id="RSKR_0000826100.1">
    <property type="protein sequence ID" value="RSKR_0000826100.1"/>
    <property type="gene ID" value="RSKR_0000826100"/>
</dbReference>
<reference evidence="2" key="1">
    <citation type="submission" date="2016-11" db="UniProtKB">
        <authorList>
            <consortium name="WormBaseParasite"/>
        </authorList>
    </citation>
    <scope>IDENTIFICATION</scope>
    <source>
        <strain evidence="2">KR3021</strain>
    </source>
</reference>
<evidence type="ECO:0000313" key="2">
    <source>
        <dbReference type="WBParaSite" id="RSKR_0000826100.1"/>
    </source>
</evidence>
<accession>A0AC35U7U1</accession>
<name>A0AC35U7U1_9BILA</name>
<dbReference type="Proteomes" id="UP000095286">
    <property type="component" value="Unplaced"/>
</dbReference>
<proteinExistence type="predicted"/>
<evidence type="ECO:0000313" key="1">
    <source>
        <dbReference type="Proteomes" id="UP000095286"/>
    </source>
</evidence>
<protein>
    <submittedName>
        <fullName evidence="2">Flocculation protein FLO11-like</fullName>
    </submittedName>
</protein>